<name>A0A0P1FGE2_THAGE</name>
<dbReference type="AlphaFoldDB" id="A0A0P1FGE2"/>
<accession>A0A0P1FGE2</accession>
<evidence type="ECO:0000313" key="2">
    <source>
        <dbReference type="Proteomes" id="UP000051587"/>
    </source>
</evidence>
<sequence length="285" mass="31194">MIEFTRRKLLGSSTAALFLEAISSKAEDAFRLGLTPVFLDNDAEVIDQLRTALAAALGVPIELEQRRTYEEVTGLLLEGSVDAAWLCGYPYLQHRDALSLVAVPVWNGKSLYQSYLIAGKDDTAMTLEDLRGGTHAFSDPDSNSGYLVTASDLARLGLRPEGFFRRTIFTYGHRNVVRAVSDGLVRSGSVDGYVWEALAKAEPGLTAGTRVIARSEWLGFPPFCARSDRMKDNRLLALGDALLGLDQTDEGRVALGVLQLDGMTTGGPELYDGIESRIRDYENLR</sequence>
<dbReference type="EMBL" id="CYSA01000026">
    <property type="protein sequence ID" value="CUH67113.1"/>
    <property type="molecule type" value="Genomic_DNA"/>
</dbReference>
<dbReference type="RefSeq" id="WP_058263537.1">
    <property type="nucleotide sequence ID" value="NZ_CP051181.1"/>
</dbReference>
<dbReference type="Pfam" id="PF12974">
    <property type="entry name" value="Phosphonate-bd"/>
    <property type="match status" value="1"/>
</dbReference>
<dbReference type="STRING" id="53501.SAMN04488043_101439"/>
<dbReference type="SUPFAM" id="SSF53850">
    <property type="entry name" value="Periplasmic binding protein-like II"/>
    <property type="match status" value="1"/>
</dbReference>
<keyword evidence="2" id="KW-1185">Reference proteome</keyword>
<organism evidence="1 2">
    <name type="scientific">Thalassovita gelatinovora</name>
    <name type="common">Thalassobius gelatinovorus</name>
    <dbReference type="NCBI Taxonomy" id="53501"/>
    <lineage>
        <taxon>Bacteria</taxon>
        <taxon>Pseudomonadati</taxon>
        <taxon>Pseudomonadota</taxon>
        <taxon>Alphaproteobacteria</taxon>
        <taxon>Rhodobacterales</taxon>
        <taxon>Roseobacteraceae</taxon>
        <taxon>Thalassovita</taxon>
    </lineage>
</organism>
<evidence type="ECO:0000313" key="1">
    <source>
        <dbReference type="EMBL" id="CUH67113.1"/>
    </source>
</evidence>
<dbReference type="PANTHER" id="PTHR35841:SF1">
    <property type="entry name" value="PHOSPHONATES-BINDING PERIPLASMIC PROTEIN"/>
    <property type="match status" value="1"/>
</dbReference>
<reference evidence="1 2" key="1">
    <citation type="submission" date="2015-09" db="EMBL/GenBank/DDBJ databases">
        <authorList>
            <consortium name="Swine Surveillance"/>
        </authorList>
    </citation>
    <scope>NUCLEOTIDE SEQUENCE [LARGE SCALE GENOMIC DNA]</scope>
    <source>
        <strain evidence="1 2">CECT 4357</strain>
    </source>
</reference>
<gene>
    <name evidence="1" type="ORF">TG4357_02821</name>
</gene>
<dbReference type="PANTHER" id="PTHR35841">
    <property type="entry name" value="PHOSPHONATES-BINDING PERIPLASMIC PROTEIN"/>
    <property type="match status" value="1"/>
</dbReference>
<protein>
    <submittedName>
        <fullName evidence="1">Phosphate/phosphite/phosphonate ABC transporters, periplasmic binding protein</fullName>
    </submittedName>
</protein>
<dbReference type="Gene3D" id="3.40.190.10">
    <property type="entry name" value="Periplasmic binding protein-like II"/>
    <property type="match status" value="2"/>
</dbReference>
<proteinExistence type="predicted"/>
<dbReference type="OrthoDB" id="9802896at2"/>
<dbReference type="Proteomes" id="UP000051587">
    <property type="component" value="Unassembled WGS sequence"/>
</dbReference>